<protein>
    <recommendedName>
        <fullName evidence="4">Secreted protein</fullName>
    </recommendedName>
</protein>
<evidence type="ECO:0000313" key="2">
    <source>
        <dbReference type="Ensembl" id="ENSMMOP00000016111.1"/>
    </source>
</evidence>
<evidence type="ECO:0000256" key="1">
    <source>
        <dbReference type="SAM" id="SignalP"/>
    </source>
</evidence>
<keyword evidence="1" id="KW-0732">Signal</keyword>
<keyword evidence="3" id="KW-1185">Reference proteome</keyword>
<accession>A0A3Q3WFV3</accession>
<name>A0A3Q3WFV3_MOLML</name>
<dbReference type="AlphaFoldDB" id="A0A3Q3WFV3"/>
<feature type="chain" id="PRO_5018747162" description="Secreted protein" evidence="1">
    <location>
        <begin position="31"/>
        <end position="96"/>
    </location>
</feature>
<evidence type="ECO:0000313" key="3">
    <source>
        <dbReference type="Proteomes" id="UP000261620"/>
    </source>
</evidence>
<feature type="signal peptide" evidence="1">
    <location>
        <begin position="1"/>
        <end position="30"/>
    </location>
</feature>
<dbReference type="Ensembl" id="ENSMMOT00000016381.1">
    <property type="protein sequence ID" value="ENSMMOP00000016111.1"/>
    <property type="gene ID" value="ENSMMOG00000012302.1"/>
</dbReference>
<sequence>MAPFTVIDLLVQVQIPIQLLLLGTLRSTVAEQQEPAGLRCAKVKGDGACPLGVPLGQGDVRLRGLKGDGVQGRNVLAAEHQVAIQGYFRVTLNSQP</sequence>
<dbReference type="Proteomes" id="UP000261620">
    <property type="component" value="Unplaced"/>
</dbReference>
<dbReference type="OMA" id="RCAKVKG"/>
<proteinExistence type="predicted"/>
<reference evidence="2" key="1">
    <citation type="submission" date="2025-08" db="UniProtKB">
        <authorList>
            <consortium name="Ensembl"/>
        </authorList>
    </citation>
    <scope>IDENTIFICATION</scope>
</reference>
<evidence type="ECO:0008006" key="4">
    <source>
        <dbReference type="Google" id="ProtNLM"/>
    </source>
</evidence>
<reference evidence="2" key="2">
    <citation type="submission" date="2025-09" db="UniProtKB">
        <authorList>
            <consortium name="Ensembl"/>
        </authorList>
    </citation>
    <scope>IDENTIFICATION</scope>
</reference>
<organism evidence="2 3">
    <name type="scientific">Mola mola</name>
    <name type="common">Ocean sunfish</name>
    <name type="synonym">Tetraodon mola</name>
    <dbReference type="NCBI Taxonomy" id="94237"/>
    <lineage>
        <taxon>Eukaryota</taxon>
        <taxon>Metazoa</taxon>
        <taxon>Chordata</taxon>
        <taxon>Craniata</taxon>
        <taxon>Vertebrata</taxon>
        <taxon>Euteleostomi</taxon>
        <taxon>Actinopterygii</taxon>
        <taxon>Neopterygii</taxon>
        <taxon>Teleostei</taxon>
        <taxon>Neoteleostei</taxon>
        <taxon>Acanthomorphata</taxon>
        <taxon>Eupercaria</taxon>
        <taxon>Tetraodontiformes</taxon>
        <taxon>Molidae</taxon>
        <taxon>Mola</taxon>
    </lineage>
</organism>